<protein>
    <submittedName>
        <fullName evidence="3">Helix-turn-helix domain-containing protein</fullName>
    </submittedName>
</protein>
<dbReference type="Gene3D" id="1.10.10.2840">
    <property type="entry name" value="PucR C-terminal helix-turn-helix domain"/>
    <property type="match status" value="1"/>
</dbReference>
<accession>A0ABY5DSX2</accession>
<dbReference type="InterPro" id="IPR042070">
    <property type="entry name" value="PucR_C-HTH_sf"/>
</dbReference>
<reference evidence="3 4" key="1">
    <citation type="submission" date="2022-06" db="EMBL/GenBank/DDBJ databases">
        <title>Paraconexibacter antarcticus.</title>
        <authorList>
            <person name="Kim C.S."/>
        </authorList>
    </citation>
    <scope>NUCLEOTIDE SEQUENCE [LARGE SCALE GENOMIC DNA]</scope>
    <source>
        <strain evidence="3 4">02-257</strain>
    </source>
</reference>
<dbReference type="PANTHER" id="PTHR33744:SF1">
    <property type="entry name" value="DNA-BINDING TRANSCRIPTIONAL ACTIVATOR ADER"/>
    <property type="match status" value="1"/>
</dbReference>
<sequence>MADPPGAPPPDRSPWAAVPADLAERMRPRISGAVELVIAAVREEVPEYDQPLEGAFGRLISQGVTAGLDQFVGLLGKDGEGPDESVYEALGRAEYRAGRTLDALQSAYRVGARVSWREVAAYAEEEGMDVATLGRLAEAIFAYIDRLSAASVRGYSQEQSLRAGSLQTRRQALVELLVSGPVTDPAAVEEAALAADWPLPSSVAVLAVGDADPGVIARRMPSGSIAAALRPVAVLLVPDAGAPGRRAQIRRALRDRRGVLGPGGPWEEAHVSFARAVAAWPLHAAGELGSDKLAYARDHLLPLLLAADRELTADLVALRLGPLDGMTEAAYARAVATLTAWLDAHGDVAAAAAALHVHPQTVRYRLGGLQERFGSVLEDPARRLELQLALRARDLAG</sequence>
<evidence type="ECO:0000313" key="4">
    <source>
        <dbReference type="Proteomes" id="UP001056035"/>
    </source>
</evidence>
<dbReference type="EMBL" id="CP098502">
    <property type="protein sequence ID" value="UTI64066.1"/>
    <property type="molecule type" value="Genomic_DNA"/>
</dbReference>
<proteinExistence type="predicted"/>
<dbReference type="PANTHER" id="PTHR33744">
    <property type="entry name" value="CARBOHYDRATE DIACID REGULATOR"/>
    <property type="match status" value="1"/>
</dbReference>
<gene>
    <name evidence="3" type="ORF">NBH00_22355</name>
</gene>
<feature type="domain" description="PucR-like N-terminal" evidence="2">
    <location>
        <begin position="15"/>
        <end position="178"/>
    </location>
</feature>
<keyword evidence="4" id="KW-1185">Reference proteome</keyword>
<dbReference type="Pfam" id="PF13556">
    <property type="entry name" value="HTH_30"/>
    <property type="match status" value="1"/>
</dbReference>
<name>A0ABY5DSX2_9ACTN</name>
<dbReference type="InterPro" id="IPR058663">
    <property type="entry name" value="PucR-like_N"/>
</dbReference>
<evidence type="ECO:0000259" key="2">
    <source>
        <dbReference type="Pfam" id="PF25906"/>
    </source>
</evidence>
<feature type="domain" description="PucR C-terminal helix-turn-helix" evidence="1">
    <location>
        <begin position="335"/>
        <end position="392"/>
    </location>
</feature>
<evidence type="ECO:0000313" key="3">
    <source>
        <dbReference type="EMBL" id="UTI64066.1"/>
    </source>
</evidence>
<dbReference type="Pfam" id="PF25906">
    <property type="entry name" value="PucR-like_N"/>
    <property type="match status" value="1"/>
</dbReference>
<dbReference type="RefSeq" id="WP_254570779.1">
    <property type="nucleotide sequence ID" value="NZ_CP098502.1"/>
</dbReference>
<evidence type="ECO:0000259" key="1">
    <source>
        <dbReference type="Pfam" id="PF13556"/>
    </source>
</evidence>
<dbReference type="InterPro" id="IPR051448">
    <property type="entry name" value="CdaR-like_regulators"/>
</dbReference>
<organism evidence="3 4">
    <name type="scientific">Paraconexibacter antarcticus</name>
    <dbReference type="NCBI Taxonomy" id="2949664"/>
    <lineage>
        <taxon>Bacteria</taxon>
        <taxon>Bacillati</taxon>
        <taxon>Actinomycetota</taxon>
        <taxon>Thermoleophilia</taxon>
        <taxon>Solirubrobacterales</taxon>
        <taxon>Paraconexibacteraceae</taxon>
        <taxon>Paraconexibacter</taxon>
    </lineage>
</organism>
<dbReference type="InterPro" id="IPR025736">
    <property type="entry name" value="PucR_C-HTH_dom"/>
</dbReference>
<dbReference type="Proteomes" id="UP001056035">
    <property type="component" value="Chromosome"/>
</dbReference>